<dbReference type="InterPro" id="IPR001031">
    <property type="entry name" value="Thioesterase"/>
</dbReference>
<evidence type="ECO:0000256" key="1">
    <source>
        <dbReference type="ARBA" id="ARBA00007169"/>
    </source>
</evidence>
<evidence type="ECO:0000313" key="4">
    <source>
        <dbReference type="EMBL" id="WIN00584.1"/>
    </source>
</evidence>
<keyword evidence="2 4" id="KW-0378">Hydrolase</keyword>
<dbReference type="PANTHER" id="PTHR11487">
    <property type="entry name" value="THIOESTERASE"/>
    <property type="match status" value="1"/>
</dbReference>
<gene>
    <name evidence="4" type="ORF">ACTOB_004299</name>
</gene>
<feature type="domain" description="Thioesterase TesA-like" evidence="3">
    <location>
        <begin position="30"/>
        <end position="256"/>
    </location>
</feature>
<dbReference type="Proteomes" id="UP001240150">
    <property type="component" value="Chromosome"/>
</dbReference>
<comment type="similarity">
    <text evidence="1">Belongs to the thioesterase family.</text>
</comment>
<dbReference type="InterPro" id="IPR012223">
    <property type="entry name" value="TEII"/>
</dbReference>
<dbReference type="RefSeq" id="WP_284922113.1">
    <property type="nucleotide sequence ID" value="NZ_CP126980.1"/>
</dbReference>
<evidence type="ECO:0000313" key="5">
    <source>
        <dbReference type="Proteomes" id="UP001240150"/>
    </source>
</evidence>
<accession>A0ABY8WSH3</accession>
<keyword evidence="5" id="KW-1185">Reference proteome</keyword>
<dbReference type="Gene3D" id="3.40.50.1820">
    <property type="entry name" value="alpha/beta hydrolase"/>
    <property type="match status" value="1"/>
</dbReference>
<dbReference type="EMBL" id="CP126980">
    <property type="protein sequence ID" value="WIN00584.1"/>
    <property type="molecule type" value="Genomic_DNA"/>
</dbReference>
<dbReference type="InterPro" id="IPR020802">
    <property type="entry name" value="TesA-like"/>
</dbReference>
<sequence length="269" mass="28806">MTTTAETDSRAAEGPLRRFAVRRHAQARLVCLPHAGGSAGQFRRWAVDAPWDVEILVAQYPGREDRYGEPAHEAMPALVAELLPAVMADRGSSARRPTVLFGHSMGASVAYELACRLTALGDPPAGLIVSGQPGPARLRRTRLHTAGDDELIADLTRLRGTGEAVLRDRAMLGALLPAIRSDYRVIETYRPPVHRPLGIPVTALRAGDDPEADAEEVRAWREVTTGRFQTCVLPGDHFALLDPGGPALARTMSAVRAAVGATVSSTFAP</sequence>
<name>A0ABY8WSH3_9ACTN</name>
<dbReference type="InterPro" id="IPR029058">
    <property type="entry name" value="AB_hydrolase_fold"/>
</dbReference>
<protein>
    <submittedName>
        <fullName evidence="4">Alpha/beta fold hydrolase</fullName>
    </submittedName>
</protein>
<dbReference type="GO" id="GO:0016787">
    <property type="term" value="F:hydrolase activity"/>
    <property type="evidence" value="ECO:0007669"/>
    <property type="project" value="UniProtKB-KW"/>
</dbReference>
<dbReference type="SMART" id="SM00824">
    <property type="entry name" value="PKS_TE"/>
    <property type="match status" value="1"/>
</dbReference>
<dbReference type="Pfam" id="PF00975">
    <property type="entry name" value="Thioesterase"/>
    <property type="match status" value="1"/>
</dbReference>
<dbReference type="PANTHER" id="PTHR11487:SF0">
    <property type="entry name" value="S-ACYL FATTY ACID SYNTHASE THIOESTERASE, MEDIUM CHAIN"/>
    <property type="match status" value="1"/>
</dbReference>
<organism evidence="4 5">
    <name type="scientific">Actinoplanes oblitus</name>
    <dbReference type="NCBI Taxonomy" id="3040509"/>
    <lineage>
        <taxon>Bacteria</taxon>
        <taxon>Bacillati</taxon>
        <taxon>Actinomycetota</taxon>
        <taxon>Actinomycetes</taxon>
        <taxon>Micromonosporales</taxon>
        <taxon>Micromonosporaceae</taxon>
        <taxon>Actinoplanes</taxon>
    </lineage>
</organism>
<evidence type="ECO:0000256" key="2">
    <source>
        <dbReference type="ARBA" id="ARBA00022801"/>
    </source>
</evidence>
<evidence type="ECO:0000259" key="3">
    <source>
        <dbReference type="SMART" id="SM00824"/>
    </source>
</evidence>
<proteinExistence type="inferred from homology"/>
<dbReference type="SUPFAM" id="SSF53474">
    <property type="entry name" value="alpha/beta-Hydrolases"/>
    <property type="match status" value="1"/>
</dbReference>
<reference evidence="4 5" key="1">
    <citation type="submission" date="2023-06" db="EMBL/GenBank/DDBJ databases">
        <authorList>
            <person name="Yushchuk O."/>
            <person name="Binda E."/>
            <person name="Ruckert-Reed C."/>
            <person name="Fedorenko V."/>
            <person name="Kalinowski J."/>
            <person name="Marinelli F."/>
        </authorList>
    </citation>
    <scope>NUCLEOTIDE SEQUENCE [LARGE SCALE GENOMIC DNA]</scope>
    <source>
        <strain evidence="4 5">NRRL 3884</strain>
    </source>
</reference>